<feature type="compositionally biased region" description="Basic residues" evidence="5">
    <location>
        <begin position="1"/>
        <end position="10"/>
    </location>
</feature>
<keyword evidence="3" id="KW-0862">Zinc</keyword>
<organism evidence="7 8">
    <name type="scientific">Seminavis robusta</name>
    <dbReference type="NCBI Taxonomy" id="568900"/>
    <lineage>
        <taxon>Eukaryota</taxon>
        <taxon>Sar</taxon>
        <taxon>Stramenopiles</taxon>
        <taxon>Ochrophyta</taxon>
        <taxon>Bacillariophyta</taxon>
        <taxon>Bacillariophyceae</taxon>
        <taxon>Bacillariophycidae</taxon>
        <taxon>Naviculales</taxon>
        <taxon>Naviculaceae</taxon>
        <taxon>Seminavis</taxon>
    </lineage>
</organism>
<keyword evidence="1" id="KW-0479">Metal-binding</keyword>
<protein>
    <recommendedName>
        <fullName evidence="6">MYND-type domain-containing protein</fullName>
    </recommendedName>
</protein>
<keyword evidence="2 4" id="KW-0863">Zinc-finger</keyword>
<sequence length="375" mass="42086">MVKRSKKKRPNAGAGAGNQKHSRAMHSHGAVKKPPVSPTPTVGSPVVIGGPAVVKQDLLEWRQALVADKQKARTARLLQVVNKKYRGVLKCKINGKWNKAFFCSFHRYCKLLFNDVMKYQYGDFIPVTEDDKKFLRGIIRSADAEPAFFVANALKLLGDIAYYIERDYELYFHYMKEAIITCDGASDKEKSVLLRCLPDKDNKRPVTVGDFLDTTRQLAKHAICDSRNKLYSTKWDRGIGVACVSAIPGDQCDCCGKAKQGTTGPMKVCERCKVTYYCKRDCQAKHWKDQHSKLCRKKGEFRVGDWVETRGPFGSVTPGGVCRIIARSSNCATGDFWIVSDEKRGTSTILSADKLRVCSLKVRGLDPFYSTLKFD</sequence>
<reference evidence="7" key="1">
    <citation type="submission" date="2020-06" db="EMBL/GenBank/DDBJ databases">
        <authorList>
            <consortium name="Plant Systems Biology data submission"/>
        </authorList>
    </citation>
    <scope>NUCLEOTIDE SEQUENCE</scope>
    <source>
        <strain evidence="7">D6</strain>
    </source>
</reference>
<dbReference type="InterPro" id="IPR002893">
    <property type="entry name" value="Znf_MYND"/>
</dbReference>
<dbReference type="Pfam" id="PF01753">
    <property type="entry name" value="zf-MYND"/>
    <property type="match status" value="1"/>
</dbReference>
<evidence type="ECO:0000256" key="1">
    <source>
        <dbReference type="ARBA" id="ARBA00022723"/>
    </source>
</evidence>
<keyword evidence="8" id="KW-1185">Reference proteome</keyword>
<accession>A0A9N8DTG3</accession>
<dbReference type="PROSITE" id="PS50865">
    <property type="entry name" value="ZF_MYND_2"/>
    <property type="match status" value="1"/>
</dbReference>
<dbReference type="GO" id="GO:0008270">
    <property type="term" value="F:zinc ion binding"/>
    <property type="evidence" value="ECO:0007669"/>
    <property type="project" value="UniProtKB-KW"/>
</dbReference>
<dbReference type="EMBL" id="CAICTM010000357">
    <property type="protein sequence ID" value="CAB9508727.1"/>
    <property type="molecule type" value="Genomic_DNA"/>
</dbReference>
<dbReference type="PROSITE" id="PS01360">
    <property type="entry name" value="ZF_MYND_1"/>
    <property type="match status" value="1"/>
</dbReference>
<dbReference type="AlphaFoldDB" id="A0A9N8DTG3"/>
<dbReference type="Gene3D" id="6.10.140.2220">
    <property type="match status" value="1"/>
</dbReference>
<name>A0A9N8DTG3_9STRA</name>
<evidence type="ECO:0000256" key="5">
    <source>
        <dbReference type="SAM" id="MobiDB-lite"/>
    </source>
</evidence>
<gene>
    <name evidence="7" type="ORF">SEMRO_358_G125790.1</name>
</gene>
<dbReference type="OrthoDB" id="432970at2759"/>
<feature type="region of interest" description="Disordered" evidence="5">
    <location>
        <begin position="1"/>
        <end position="43"/>
    </location>
</feature>
<feature type="domain" description="MYND-type" evidence="6">
    <location>
        <begin position="252"/>
        <end position="295"/>
    </location>
</feature>
<comment type="caution">
    <text evidence="7">The sequence shown here is derived from an EMBL/GenBank/DDBJ whole genome shotgun (WGS) entry which is preliminary data.</text>
</comment>
<dbReference type="Proteomes" id="UP001153069">
    <property type="component" value="Unassembled WGS sequence"/>
</dbReference>
<evidence type="ECO:0000256" key="3">
    <source>
        <dbReference type="ARBA" id="ARBA00022833"/>
    </source>
</evidence>
<proteinExistence type="predicted"/>
<evidence type="ECO:0000256" key="2">
    <source>
        <dbReference type="ARBA" id="ARBA00022771"/>
    </source>
</evidence>
<evidence type="ECO:0000259" key="6">
    <source>
        <dbReference type="PROSITE" id="PS50865"/>
    </source>
</evidence>
<evidence type="ECO:0000313" key="8">
    <source>
        <dbReference type="Proteomes" id="UP001153069"/>
    </source>
</evidence>
<feature type="compositionally biased region" description="Basic residues" evidence="5">
    <location>
        <begin position="20"/>
        <end position="31"/>
    </location>
</feature>
<dbReference type="SUPFAM" id="SSF144232">
    <property type="entry name" value="HIT/MYND zinc finger-like"/>
    <property type="match status" value="1"/>
</dbReference>
<evidence type="ECO:0000313" key="7">
    <source>
        <dbReference type="EMBL" id="CAB9508727.1"/>
    </source>
</evidence>
<evidence type="ECO:0000256" key="4">
    <source>
        <dbReference type="PROSITE-ProRule" id="PRU00134"/>
    </source>
</evidence>